<evidence type="ECO:0000313" key="3">
    <source>
        <dbReference type="Proteomes" id="UP000244960"/>
    </source>
</evidence>
<name>A0A2U3RAC7_ORITS</name>
<organism evidence="2 3">
    <name type="scientific">Orientia tsutsugamushi</name>
    <name type="common">Rickettsia tsutsugamushi</name>
    <dbReference type="NCBI Taxonomy" id="784"/>
    <lineage>
        <taxon>Bacteria</taxon>
        <taxon>Pseudomonadati</taxon>
        <taxon>Pseudomonadota</taxon>
        <taxon>Alphaproteobacteria</taxon>
        <taxon>Rickettsiales</taxon>
        <taxon>Rickettsiaceae</taxon>
        <taxon>Rickettsieae</taxon>
        <taxon>Orientia</taxon>
    </lineage>
</organism>
<reference evidence="3" key="1">
    <citation type="submission" date="2018-03" db="EMBL/GenBank/DDBJ databases">
        <authorList>
            <person name="Batty M. E."/>
            <person name="Batty M E."/>
        </authorList>
    </citation>
    <scope>NUCLEOTIDE SEQUENCE [LARGE SCALE GENOMIC DNA]</scope>
</reference>
<protein>
    <submittedName>
        <fullName evidence="2">Uncharacterized protein</fullName>
    </submittedName>
</protein>
<evidence type="ECO:0000256" key="1">
    <source>
        <dbReference type="SAM" id="SignalP"/>
    </source>
</evidence>
<sequence length="429" mass="48025" precursor="true">MPIYKKTTFFVLLFTLLSSTTIYANANYTVVNNCIIQNRKFPVTISTDGIDNALSTVNILGLINDKYSLSNSIIGRIIAGYPSFYIALLNHEVVGHGRRAYEFGGTVDGYTLRLFSAATHYNLSANSHPQQHNAITLAGVQVNACLASRIINQLLQTKQPLSPVTAWSYIFSAGNQFWYVLHDVIFEQTHDDEGTGDVKSHILNMEKIYGKTSIQDKIRSLCFLDLMNPMLFASFYTIASGQNIQVPMIPLGQINGLGQIGFMPSVNLILTPYNVLEKRITVHINTEYTPIKIAFGFGQELKSNDPVYHTLLDDSVCDSSNSWYFIKKDSTPSKVHNTYYFELSVARFFSISKVDLGGSLIIWRQPELITPVPRHAEIKNGIMGLLNLTFNIDDRFSIFAEAGYKTKGFILDRPVDEGPLINFAIQCLV</sequence>
<proteinExistence type="predicted"/>
<dbReference type="EMBL" id="LS398547">
    <property type="protein sequence ID" value="SPR10204.1"/>
    <property type="molecule type" value="Genomic_DNA"/>
</dbReference>
<feature type="signal peptide" evidence="1">
    <location>
        <begin position="1"/>
        <end position="24"/>
    </location>
</feature>
<dbReference type="AlphaFoldDB" id="A0A2U3RAC7"/>
<evidence type="ECO:0000313" key="2">
    <source>
        <dbReference type="EMBL" id="SPR10204.1"/>
    </source>
</evidence>
<feature type="chain" id="PRO_5015676111" evidence="1">
    <location>
        <begin position="25"/>
        <end position="429"/>
    </location>
</feature>
<accession>A0A2U3RAC7</accession>
<gene>
    <name evidence="2" type="ORF">UT176_01683</name>
</gene>
<keyword evidence="1" id="KW-0732">Signal</keyword>
<dbReference type="Proteomes" id="UP000244960">
    <property type="component" value="Chromosome I"/>
</dbReference>